<dbReference type="RefSeq" id="WP_112139149.1">
    <property type="nucleotide sequence ID" value="NZ_CP016181.1"/>
</dbReference>
<evidence type="ECO:0000313" key="2">
    <source>
        <dbReference type="Proteomes" id="UP000249898"/>
    </source>
</evidence>
<name>A0A2Z4PTU6_9GAMM</name>
<dbReference type="OrthoDB" id="6104004at2"/>
<organism evidence="1 2">
    <name type="scientific">Marinomonas primoryensis</name>
    <dbReference type="NCBI Taxonomy" id="178399"/>
    <lineage>
        <taxon>Bacteria</taxon>
        <taxon>Pseudomonadati</taxon>
        <taxon>Pseudomonadota</taxon>
        <taxon>Gammaproteobacteria</taxon>
        <taxon>Oceanospirillales</taxon>
        <taxon>Oceanospirillaceae</taxon>
        <taxon>Marinomonas</taxon>
    </lineage>
</organism>
<dbReference type="Gene3D" id="1.20.120.330">
    <property type="entry name" value="Nucleotidyltransferases domain 2"/>
    <property type="match status" value="1"/>
</dbReference>
<evidence type="ECO:0008006" key="3">
    <source>
        <dbReference type="Google" id="ProtNLM"/>
    </source>
</evidence>
<proteinExistence type="predicted"/>
<sequence length="147" mass="16875">MTATDELIEFSKYLFNETTIEDYAHTNQALRTCIHKSYYAAYHECKLLGDKLPQAENTNTGSHESLIRQLKNVPISSAGTKNNAKRIRTISLWLLQAKTLRCKADYLLDSEIDVREIEQHDINVRKILRDLPTIVNDLTPQQKTSNV</sequence>
<gene>
    <name evidence="1" type="ORF">A8139_14225</name>
</gene>
<accession>A0A2Z4PTU6</accession>
<dbReference type="EMBL" id="CP016181">
    <property type="protein sequence ID" value="AWY01008.1"/>
    <property type="molecule type" value="Genomic_DNA"/>
</dbReference>
<dbReference type="AlphaFoldDB" id="A0A2Z4PTU6"/>
<evidence type="ECO:0000313" key="1">
    <source>
        <dbReference type="EMBL" id="AWY01008.1"/>
    </source>
</evidence>
<dbReference type="Proteomes" id="UP000249898">
    <property type="component" value="Chromosome"/>
</dbReference>
<protein>
    <recommendedName>
        <fullName evidence="3">HEPN domain-containing protein</fullName>
    </recommendedName>
</protein>
<reference evidence="1 2" key="1">
    <citation type="submission" date="2016-06" db="EMBL/GenBank/DDBJ databases">
        <title>The sequenced genome of the ice-adhering bacterium Marinomonas primoryensis, from Antarctica.</title>
        <authorList>
            <person name="Graham L."/>
            <person name="Vance T.D.R."/>
            <person name="Davies P.L."/>
        </authorList>
    </citation>
    <scope>NUCLEOTIDE SEQUENCE [LARGE SCALE GENOMIC DNA]</scope>
    <source>
        <strain evidence="1 2">AceL</strain>
    </source>
</reference>